<reference evidence="2" key="2">
    <citation type="journal article" date="2017" name="Nat. Plants">
        <title>The Aegilops tauschii genome reveals multiple impacts of transposons.</title>
        <authorList>
            <person name="Zhao G."/>
            <person name="Zou C."/>
            <person name="Li K."/>
            <person name="Wang K."/>
            <person name="Li T."/>
            <person name="Gao L."/>
            <person name="Zhang X."/>
            <person name="Wang H."/>
            <person name="Yang Z."/>
            <person name="Liu X."/>
            <person name="Jiang W."/>
            <person name="Mao L."/>
            <person name="Kong X."/>
            <person name="Jiao Y."/>
            <person name="Jia J."/>
        </authorList>
    </citation>
    <scope>NUCLEOTIDE SEQUENCE [LARGE SCALE GENOMIC DNA]</scope>
    <source>
        <strain evidence="2">cv. AL8/78</strain>
    </source>
</reference>
<reference evidence="1" key="3">
    <citation type="journal article" date="2017" name="Nature">
        <title>Genome sequence of the progenitor of the wheat D genome Aegilops tauschii.</title>
        <authorList>
            <person name="Luo M.C."/>
            <person name="Gu Y.Q."/>
            <person name="Puiu D."/>
            <person name="Wang H."/>
            <person name="Twardziok S.O."/>
            <person name="Deal K.R."/>
            <person name="Huo N."/>
            <person name="Zhu T."/>
            <person name="Wang L."/>
            <person name="Wang Y."/>
            <person name="McGuire P.E."/>
            <person name="Liu S."/>
            <person name="Long H."/>
            <person name="Ramasamy R.K."/>
            <person name="Rodriguez J.C."/>
            <person name="Van S.L."/>
            <person name="Yuan L."/>
            <person name="Wang Z."/>
            <person name="Xia Z."/>
            <person name="Xiao L."/>
            <person name="Anderson O.D."/>
            <person name="Ouyang S."/>
            <person name="Liang Y."/>
            <person name="Zimin A.V."/>
            <person name="Pertea G."/>
            <person name="Qi P."/>
            <person name="Bennetzen J.L."/>
            <person name="Dai X."/>
            <person name="Dawson M.W."/>
            <person name="Muller H.G."/>
            <person name="Kugler K."/>
            <person name="Rivarola-Duarte L."/>
            <person name="Spannagl M."/>
            <person name="Mayer K.F.X."/>
            <person name="Lu F.H."/>
            <person name="Bevan M.W."/>
            <person name="Leroy P."/>
            <person name="Li P."/>
            <person name="You F.M."/>
            <person name="Sun Q."/>
            <person name="Liu Z."/>
            <person name="Lyons E."/>
            <person name="Wicker T."/>
            <person name="Salzberg S.L."/>
            <person name="Devos K.M."/>
            <person name="Dvorak J."/>
        </authorList>
    </citation>
    <scope>NUCLEOTIDE SEQUENCE [LARGE SCALE GENOMIC DNA]</scope>
    <source>
        <strain evidence="1">cv. AL8/78</strain>
    </source>
</reference>
<reference evidence="1" key="4">
    <citation type="submission" date="2019-03" db="UniProtKB">
        <authorList>
            <consortium name="EnsemblPlants"/>
        </authorList>
    </citation>
    <scope>IDENTIFICATION</scope>
</reference>
<keyword evidence="2" id="KW-1185">Reference proteome</keyword>
<accession>A0A453MBG1</accession>
<proteinExistence type="predicted"/>
<dbReference type="AlphaFoldDB" id="A0A453MBG1"/>
<dbReference type="Proteomes" id="UP000015105">
    <property type="component" value="Chromosome 5D"/>
</dbReference>
<dbReference type="Gramene" id="AET5Gv21130100.2">
    <property type="protein sequence ID" value="AET5Gv21130100.2"/>
    <property type="gene ID" value="AET5Gv21130100"/>
</dbReference>
<dbReference type="EnsemblPlants" id="AET5Gv21130100.2">
    <property type="protein sequence ID" value="AET5Gv21130100.2"/>
    <property type="gene ID" value="AET5Gv21130100"/>
</dbReference>
<sequence>FVGRSRQGVKRLAFVSTHLCPHPFSHPPRVGRRRRRSCRLPSTTAHAGRLRNNSCRPPSTPLSSVAAPLSVATMTSPSSWIRSLEAEIRFRGVGSKEPCACRLQELDGNSSERRRRRASRVGLRCSPAETCVALGLHPRSTQHQLSRARDVTAVATTTADGY</sequence>
<name>A0A453MBG1_AEGTS</name>
<protein>
    <submittedName>
        <fullName evidence="1">Uncharacterized protein</fullName>
    </submittedName>
</protein>
<reference evidence="1" key="5">
    <citation type="journal article" date="2021" name="G3 (Bethesda)">
        <title>Aegilops tauschii genome assembly Aet v5.0 features greater sequence contiguity and improved annotation.</title>
        <authorList>
            <person name="Wang L."/>
            <person name="Zhu T."/>
            <person name="Rodriguez J.C."/>
            <person name="Deal K.R."/>
            <person name="Dubcovsky J."/>
            <person name="McGuire P.E."/>
            <person name="Lux T."/>
            <person name="Spannagl M."/>
            <person name="Mayer K.F.X."/>
            <person name="Baldrich P."/>
            <person name="Meyers B.C."/>
            <person name="Huo N."/>
            <person name="Gu Y.Q."/>
            <person name="Zhou H."/>
            <person name="Devos K.M."/>
            <person name="Bennetzen J.L."/>
            <person name="Unver T."/>
            <person name="Budak H."/>
            <person name="Gulick P.J."/>
            <person name="Galiba G."/>
            <person name="Kalapos B."/>
            <person name="Nelson D.R."/>
            <person name="Li P."/>
            <person name="You F.M."/>
            <person name="Luo M.C."/>
            <person name="Dvorak J."/>
        </authorList>
    </citation>
    <scope>NUCLEOTIDE SEQUENCE [LARGE SCALE GENOMIC DNA]</scope>
    <source>
        <strain evidence="1">cv. AL8/78</strain>
    </source>
</reference>
<organism evidence="1 2">
    <name type="scientific">Aegilops tauschii subsp. strangulata</name>
    <name type="common">Goatgrass</name>
    <dbReference type="NCBI Taxonomy" id="200361"/>
    <lineage>
        <taxon>Eukaryota</taxon>
        <taxon>Viridiplantae</taxon>
        <taxon>Streptophyta</taxon>
        <taxon>Embryophyta</taxon>
        <taxon>Tracheophyta</taxon>
        <taxon>Spermatophyta</taxon>
        <taxon>Magnoliopsida</taxon>
        <taxon>Liliopsida</taxon>
        <taxon>Poales</taxon>
        <taxon>Poaceae</taxon>
        <taxon>BOP clade</taxon>
        <taxon>Pooideae</taxon>
        <taxon>Triticodae</taxon>
        <taxon>Triticeae</taxon>
        <taxon>Triticinae</taxon>
        <taxon>Aegilops</taxon>
    </lineage>
</organism>
<evidence type="ECO:0000313" key="2">
    <source>
        <dbReference type="Proteomes" id="UP000015105"/>
    </source>
</evidence>
<evidence type="ECO:0000313" key="1">
    <source>
        <dbReference type="EnsemblPlants" id="AET5Gv21130100.2"/>
    </source>
</evidence>
<reference evidence="2" key="1">
    <citation type="journal article" date="2014" name="Science">
        <title>Ancient hybridizations among the ancestral genomes of bread wheat.</title>
        <authorList>
            <consortium name="International Wheat Genome Sequencing Consortium,"/>
            <person name="Marcussen T."/>
            <person name="Sandve S.R."/>
            <person name="Heier L."/>
            <person name="Spannagl M."/>
            <person name="Pfeifer M."/>
            <person name="Jakobsen K.S."/>
            <person name="Wulff B.B."/>
            <person name="Steuernagel B."/>
            <person name="Mayer K.F."/>
            <person name="Olsen O.A."/>
        </authorList>
    </citation>
    <scope>NUCLEOTIDE SEQUENCE [LARGE SCALE GENOMIC DNA]</scope>
    <source>
        <strain evidence="2">cv. AL8/78</strain>
    </source>
</reference>